<reference evidence="2 3" key="1">
    <citation type="journal article" date="2010" name="Nature">
        <title>Genome sequencing and analysis of the model grass Brachypodium distachyon.</title>
        <authorList>
            <consortium name="International Brachypodium Initiative"/>
        </authorList>
    </citation>
    <scope>NUCLEOTIDE SEQUENCE [LARGE SCALE GENOMIC DNA]</scope>
    <source>
        <strain evidence="2 3">Bd21</strain>
    </source>
</reference>
<evidence type="ECO:0000256" key="1">
    <source>
        <dbReference type="SAM" id="MobiDB-lite"/>
    </source>
</evidence>
<feature type="region of interest" description="Disordered" evidence="1">
    <location>
        <begin position="1"/>
        <end position="29"/>
    </location>
</feature>
<dbReference type="EnsemblPlants" id="PNT64408">
    <property type="protein sequence ID" value="PNT64408"/>
    <property type="gene ID" value="BRADI_4g28182v3"/>
</dbReference>
<dbReference type="EMBL" id="CM000883">
    <property type="protein sequence ID" value="PNT64408.1"/>
    <property type="molecule type" value="Genomic_DNA"/>
</dbReference>
<dbReference type="Gramene" id="PNT64408">
    <property type="protein sequence ID" value="PNT64408"/>
    <property type="gene ID" value="BRADI_4g28182v3"/>
</dbReference>
<keyword evidence="4" id="KW-1185">Reference proteome</keyword>
<accession>A0A2K2CQT9</accession>
<dbReference type="InParanoid" id="A0A2K2CQT9"/>
<feature type="region of interest" description="Disordered" evidence="1">
    <location>
        <begin position="52"/>
        <end position="80"/>
    </location>
</feature>
<reference evidence="2" key="2">
    <citation type="submission" date="2017-06" db="EMBL/GenBank/DDBJ databases">
        <title>WGS assembly of Brachypodium distachyon.</title>
        <authorList>
            <consortium name="The International Brachypodium Initiative"/>
            <person name="Lucas S."/>
            <person name="Harmon-Smith M."/>
            <person name="Lail K."/>
            <person name="Tice H."/>
            <person name="Grimwood J."/>
            <person name="Bruce D."/>
            <person name="Barry K."/>
            <person name="Shu S."/>
            <person name="Lindquist E."/>
            <person name="Wang M."/>
            <person name="Pitluck S."/>
            <person name="Vogel J.P."/>
            <person name="Garvin D.F."/>
            <person name="Mockler T.C."/>
            <person name="Schmutz J."/>
            <person name="Rokhsar D."/>
            <person name="Bevan M.W."/>
        </authorList>
    </citation>
    <scope>NUCLEOTIDE SEQUENCE</scope>
    <source>
        <strain evidence="2">Bd21</strain>
    </source>
</reference>
<feature type="compositionally biased region" description="Basic and acidic residues" evidence="1">
    <location>
        <begin position="60"/>
        <end position="71"/>
    </location>
</feature>
<organism evidence="2">
    <name type="scientific">Brachypodium distachyon</name>
    <name type="common">Purple false brome</name>
    <name type="synonym">Trachynia distachya</name>
    <dbReference type="NCBI Taxonomy" id="15368"/>
    <lineage>
        <taxon>Eukaryota</taxon>
        <taxon>Viridiplantae</taxon>
        <taxon>Streptophyta</taxon>
        <taxon>Embryophyta</taxon>
        <taxon>Tracheophyta</taxon>
        <taxon>Spermatophyta</taxon>
        <taxon>Magnoliopsida</taxon>
        <taxon>Liliopsida</taxon>
        <taxon>Poales</taxon>
        <taxon>Poaceae</taxon>
        <taxon>BOP clade</taxon>
        <taxon>Pooideae</taxon>
        <taxon>Stipodae</taxon>
        <taxon>Brachypodieae</taxon>
        <taxon>Brachypodium</taxon>
    </lineage>
</organism>
<evidence type="ECO:0000313" key="4">
    <source>
        <dbReference type="Proteomes" id="UP000008810"/>
    </source>
</evidence>
<evidence type="ECO:0000313" key="2">
    <source>
        <dbReference type="EMBL" id="PNT64408.1"/>
    </source>
</evidence>
<protein>
    <submittedName>
        <fullName evidence="2 3">Uncharacterized protein</fullName>
    </submittedName>
</protein>
<evidence type="ECO:0000313" key="3">
    <source>
        <dbReference type="EnsemblPlants" id="PNT64408"/>
    </source>
</evidence>
<name>A0A2K2CQT9_BRADI</name>
<dbReference type="Proteomes" id="UP000008810">
    <property type="component" value="Chromosome 4"/>
</dbReference>
<proteinExistence type="predicted"/>
<dbReference type="AlphaFoldDB" id="A0A2K2CQT9"/>
<reference evidence="3" key="3">
    <citation type="submission" date="2018-08" db="UniProtKB">
        <authorList>
            <consortium name="EnsemblPlants"/>
        </authorList>
    </citation>
    <scope>IDENTIFICATION</scope>
    <source>
        <strain evidence="3">cv. Bd21</strain>
    </source>
</reference>
<gene>
    <name evidence="2" type="ORF">BRADI_4g28182v3</name>
</gene>
<sequence length="80" mass="9333">MLWDSRRRPGIRGEAAAGDQGFEQKQQRKIRDSRWSVRVRWSVEVAVGRRKRPAVVGGGDWRREDEEERRAASGQENWGK</sequence>